<feature type="region of interest" description="Disordered" evidence="8">
    <location>
        <begin position="91"/>
        <end position="118"/>
    </location>
</feature>
<keyword evidence="2 7" id="KW-0132">Cell division</keyword>
<dbReference type="InterPro" id="IPR007060">
    <property type="entry name" value="FtsL/DivIC"/>
</dbReference>
<feature type="topological domain" description="Periplasmic" evidence="7">
    <location>
        <begin position="25"/>
        <end position="118"/>
    </location>
</feature>
<keyword evidence="6 7" id="KW-0131">Cell cycle</keyword>
<keyword evidence="7" id="KW-0175">Coiled coil</keyword>
<reference evidence="9 10" key="1">
    <citation type="submission" date="2023-07" db="EMBL/GenBank/DDBJ databases">
        <title>Sorghum-associated microbial communities from plants grown in Nebraska, USA.</title>
        <authorList>
            <person name="Schachtman D."/>
        </authorList>
    </citation>
    <scope>NUCLEOTIDE SEQUENCE [LARGE SCALE GENOMIC DNA]</scope>
    <source>
        <strain evidence="9 10">BE198</strain>
    </source>
</reference>
<comment type="similarity">
    <text evidence="7">Belongs to the FtsB family.</text>
</comment>
<dbReference type="GO" id="GO:0051301">
    <property type="term" value="P:cell division"/>
    <property type="evidence" value="ECO:0007669"/>
    <property type="project" value="UniProtKB-KW"/>
</dbReference>
<accession>A0ABU1WAN3</accession>
<name>A0ABU1WAN3_9GAMM</name>
<proteinExistence type="inferred from homology"/>
<protein>
    <recommendedName>
        <fullName evidence="7">Cell division protein FtsB</fullName>
    </recommendedName>
</protein>
<evidence type="ECO:0000256" key="4">
    <source>
        <dbReference type="ARBA" id="ARBA00022989"/>
    </source>
</evidence>
<dbReference type="Proteomes" id="UP001251524">
    <property type="component" value="Unassembled WGS sequence"/>
</dbReference>
<dbReference type="HAMAP" id="MF_00599">
    <property type="entry name" value="FtsB"/>
    <property type="match status" value="1"/>
</dbReference>
<evidence type="ECO:0000313" key="10">
    <source>
        <dbReference type="Proteomes" id="UP001251524"/>
    </source>
</evidence>
<dbReference type="NCBIfam" id="NF002058">
    <property type="entry name" value="PRK00888.1"/>
    <property type="match status" value="1"/>
</dbReference>
<feature type="coiled-coil region" evidence="7">
    <location>
        <begin position="32"/>
        <end position="66"/>
    </location>
</feature>
<feature type="topological domain" description="Cytoplasmic" evidence="7">
    <location>
        <begin position="1"/>
        <end position="6"/>
    </location>
</feature>
<keyword evidence="4 7" id="KW-1133">Transmembrane helix</keyword>
<comment type="function">
    <text evidence="7">Essential cell division protein. May link together the upstream cell division proteins, which are predominantly cytoplasmic, with the downstream cell division proteins, which are predominantly periplasmic.</text>
</comment>
<keyword evidence="1 7" id="KW-1003">Cell membrane</keyword>
<keyword evidence="3 7" id="KW-0812">Transmembrane</keyword>
<organism evidence="9 10">
    <name type="scientific">Lysobacter niastensis</name>
    <dbReference type="NCBI Taxonomy" id="380629"/>
    <lineage>
        <taxon>Bacteria</taxon>
        <taxon>Pseudomonadati</taxon>
        <taxon>Pseudomonadota</taxon>
        <taxon>Gammaproteobacteria</taxon>
        <taxon>Lysobacterales</taxon>
        <taxon>Lysobacteraceae</taxon>
        <taxon>Lysobacter</taxon>
    </lineage>
</organism>
<evidence type="ECO:0000256" key="1">
    <source>
        <dbReference type="ARBA" id="ARBA00022475"/>
    </source>
</evidence>
<dbReference type="RefSeq" id="WP_430539555.1">
    <property type="nucleotide sequence ID" value="NZ_JAVDVY010000002.1"/>
</dbReference>
<evidence type="ECO:0000256" key="7">
    <source>
        <dbReference type="HAMAP-Rule" id="MF_00599"/>
    </source>
</evidence>
<evidence type="ECO:0000256" key="3">
    <source>
        <dbReference type="ARBA" id="ARBA00022692"/>
    </source>
</evidence>
<dbReference type="InterPro" id="IPR023081">
    <property type="entry name" value="Cell_div_FtsB"/>
</dbReference>
<keyword evidence="10" id="KW-1185">Reference proteome</keyword>
<dbReference type="PANTHER" id="PTHR37485:SF1">
    <property type="entry name" value="CELL DIVISION PROTEIN FTSB"/>
    <property type="match status" value="1"/>
</dbReference>
<comment type="caution">
    <text evidence="9">The sequence shown here is derived from an EMBL/GenBank/DDBJ whole genome shotgun (WGS) entry which is preliminary data.</text>
</comment>
<evidence type="ECO:0000256" key="8">
    <source>
        <dbReference type="SAM" id="MobiDB-lite"/>
    </source>
</evidence>
<keyword evidence="5 7" id="KW-0472">Membrane</keyword>
<sequence>MRWTRLLLVVLAALLALLQYRLWFGQSGRHAVAALDQQVLKQTRENEGLQQRNDALAAEVEDLKSGEAAVEERARSELGMIKPGETFYRVVEPEGAATEGEDKAEGDAPAGDASDNAP</sequence>
<dbReference type="EMBL" id="JAVDVY010000002">
    <property type="protein sequence ID" value="MDR7134683.1"/>
    <property type="molecule type" value="Genomic_DNA"/>
</dbReference>
<comment type="subcellular location">
    <subcellularLocation>
        <location evidence="7">Cell inner membrane</location>
        <topology evidence="7">Single-pass type II membrane protein</topology>
    </subcellularLocation>
    <text evidence="7">Localizes to the division septum.</text>
</comment>
<gene>
    <name evidence="7" type="primary">ftsB</name>
    <name evidence="9" type="ORF">J2X06_001892</name>
</gene>
<dbReference type="Pfam" id="PF04977">
    <property type="entry name" value="DivIC"/>
    <property type="match status" value="1"/>
</dbReference>
<dbReference type="PANTHER" id="PTHR37485">
    <property type="entry name" value="CELL DIVISION PROTEIN FTSB"/>
    <property type="match status" value="1"/>
</dbReference>
<evidence type="ECO:0000256" key="2">
    <source>
        <dbReference type="ARBA" id="ARBA00022618"/>
    </source>
</evidence>
<evidence type="ECO:0000313" key="9">
    <source>
        <dbReference type="EMBL" id="MDR7134683.1"/>
    </source>
</evidence>
<evidence type="ECO:0000256" key="6">
    <source>
        <dbReference type="ARBA" id="ARBA00023306"/>
    </source>
</evidence>
<evidence type="ECO:0000256" key="5">
    <source>
        <dbReference type="ARBA" id="ARBA00023136"/>
    </source>
</evidence>
<keyword evidence="7" id="KW-0997">Cell inner membrane</keyword>
<comment type="subunit">
    <text evidence="7">Part of a complex composed of FtsB, FtsL and FtsQ.</text>
</comment>